<geneLocation type="plasmid" evidence="3">
    <name>cbm2636_mp</name>
</geneLocation>
<sequence length="35" mass="3647">MAGSASDTAVARLPLSVVALRFALEAIAFTILYAH</sequence>
<protein>
    <submittedName>
        <fullName evidence="2">Uncharacterized protein</fullName>
    </submittedName>
</protein>
<keyword evidence="1" id="KW-0472">Membrane</keyword>
<keyword evidence="1" id="KW-0812">Transmembrane</keyword>
<evidence type="ECO:0000256" key="1">
    <source>
        <dbReference type="SAM" id="Phobius"/>
    </source>
</evidence>
<name>A0A9Q7XTY3_9BURK</name>
<proteinExistence type="predicted"/>
<evidence type="ECO:0000313" key="2">
    <source>
        <dbReference type="EMBL" id="SPD67178.1"/>
    </source>
</evidence>
<accession>A0A9Q7XTY3</accession>
<gene>
    <name evidence="2" type="ORF">CBM2636_MP20029</name>
</gene>
<dbReference type="EMBL" id="LT984814">
    <property type="protein sequence ID" value="SPD67178.1"/>
    <property type="molecule type" value="Genomic_DNA"/>
</dbReference>
<dbReference type="Proteomes" id="UP000254259">
    <property type="component" value="Plasmid CBM2636_mp"/>
</dbReference>
<evidence type="ECO:0000313" key="3">
    <source>
        <dbReference type="Proteomes" id="UP000254259"/>
    </source>
</evidence>
<feature type="transmembrane region" description="Helical" evidence="1">
    <location>
        <begin position="13"/>
        <end position="34"/>
    </location>
</feature>
<keyword evidence="1" id="KW-1133">Transmembrane helix</keyword>
<dbReference type="AlphaFoldDB" id="A0A9Q7XTY3"/>
<organism evidence="2 3">
    <name type="scientific">Cupriavidus taiwanensis</name>
    <dbReference type="NCBI Taxonomy" id="164546"/>
    <lineage>
        <taxon>Bacteria</taxon>
        <taxon>Pseudomonadati</taxon>
        <taxon>Pseudomonadota</taxon>
        <taxon>Betaproteobacteria</taxon>
        <taxon>Burkholderiales</taxon>
        <taxon>Burkholderiaceae</taxon>
        <taxon>Cupriavidus</taxon>
    </lineage>
</organism>
<keyword evidence="2" id="KW-0614">Plasmid</keyword>
<reference evidence="2 3" key="1">
    <citation type="submission" date="2018-01" db="EMBL/GenBank/DDBJ databases">
        <authorList>
            <person name="Clerissi C."/>
        </authorList>
    </citation>
    <scope>NUCLEOTIDE SEQUENCE [LARGE SCALE GENOMIC DNA]</scope>
    <source>
        <strain evidence="2">Cupriavidus taiwanensis SWF 66322</strain>
        <plasmid evidence="3">cbm2636_mp</plasmid>
    </source>
</reference>